<organism evidence="1 2">
    <name type="scientific">Caulochytrium protostelioides</name>
    <dbReference type="NCBI Taxonomy" id="1555241"/>
    <lineage>
        <taxon>Eukaryota</taxon>
        <taxon>Fungi</taxon>
        <taxon>Fungi incertae sedis</taxon>
        <taxon>Chytridiomycota</taxon>
        <taxon>Chytridiomycota incertae sedis</taxon>
        <taxon>Chytridiomycetes</taxon>
        <taxon>Caulochytriales</taxon>
        <taxon>Caulochytriaceae</taxon>
        <taxon>Caulochytrium</taxon>
    </lineage>
</organism>
<dbReference type="Proteomes" id="UP000268535">
    <property type="component" value="Unassembled WGS sequence"/>
</dbReference>
<proteinExistence type="predicted"/>
<evidence type="ECO:0000313" key="2">
    <source>
        <dbReference type="Proteomes" id="UP000268535"/>
    </source>
</evidence>
<accession>A0A4P9WVZ6</accession>
<dbReference type="AlphaFoldDB" id="A0A4P9WVZ6"/>
<gene>
    <name evidence="1" type="ORF">CAUPRSCDRAFT_10760</name>
</gene>
<dbReference type="EMBL" id="ML009224">
    <property type="protein sequence ID" value="RKO97571.1"/>
    <property type="molecule type" value="Genomic_DNA"/>
</dbReference>
<name>A0A4P9WVZ6_9FUNG</name>
<reference evidence="2" key="1">
    <citation type="journal article" date="2018" name="Nat. Microbiol.">
        <title>Leveraging single-cell genomics to expand the fungal tree of life.</title>
        <authorList>
            <person name="Ahrendt S.R."/>
            <person name="Quandt C.A."/>
            <person name="Ciobanu D."/>
            <person name="Clum A."/>
            <person name="Salamov A."/>
            <person name="Andreopoulos B."/>
            <person name="Cheng J.F."/>
            <person name="Woyke T."/>
            <person name="Pelin A."/>
            <person name="Henrissat B."/>
            <person name="Reynolds N.K."/>
            <person name="Benny G.L."/>
            <person name="Smith M.E."/>
            <person name="James T.Y."/>
            <person name="Grigoriev I.V."/>
        </authorList>
    </citation>
    <scope>NUCLEOTIDE SEQUENCE [LARGE SCALE GENOMIC DNA]</scope>
    <source>
        <strain evidence="2">ATCC 52028</strain>
    </source>
</reference>
<protein>
    <recommendedName>
        <fullName evidence="3">Glycosyltransferase 2-like domain-containing protein</fullName>
    </recommendedName>
</protein>
<evidence type="ECO:0008006" key="3">
    <source>
        <dbReference type="Google" id="ProtNLM"/>
    </source>
</evidence>
<evidence type="ECO:0000313" key="1">
    <source>
        <dbReference type="EMBL" id="RKO97571.1"/>
    </source>
</evidence>
<sequence length="318" mass="34517">MAMPIWYTSVNDNARRRGGGPSRRVVELLAAVLFAVLVAGAWSAGLISSSRIGIAPDGPDADVDTVADAGRATDGADGAGRPRVVVSVSTFAGRVQDANATIASLLDQDYILDAIYLHVPPAIERLNISGTLTESDSAVLKFWDGRVSVRRPVDLGPTTKLIGALYAERDPDTIVITVDGDVVSRPGMVRGLVESMTARPKMLSTYGCEWAPEPRPKWNVRQTDGRCARPGRVAAGVPTGCRLHDDVYIGPWLWAHRGIRPYVVEKNSIFHHGKHTALSINQVAETEESYQIPCLKHFNYLLDKPAVDTLPLPHEAKR</sequence>